<evidence type="ECO:0000313" key="5">
    <source>
        <dbReference type="Ensembl" id="ENSSMAP00000059999.1"/>
    </source>
</evidence>
<dbReference type="SMART" id="SM00241">
    <property type="entry name" value="ZP"/>
    <property type="match status" value="1"/>
</dbReference>
<dbReference type="PANTHER" id="PTHR14002">
    <property type="entry name" value="ENDOGLIN/TGF-BETA RECEPTOR TYPE III"/>
    <property type="match status" value="1"/>
</dbReference>
<dbReference type="Gene3D" id="2.60.40.3210">
    <property type="entry name" value="Zona pellucida, ZP-N domain"/>
    <property type="match status" value="1"/>
</dbReference>
<dbReference type="SMART" id="SM00832">
    <property type="entry name" value="C8"/>
    <property type="match status" value="1"/>
</dbReference>
<dbReference type="Gene3D" id="2.60.40.4100">
    <property type="entry name" value="Zona pellucida, ZP-C domain"/>
    <property type="match status" value="1"/>
</dbReference>
<dbReference type="GeneTree" id="ENSGT00940000156038"/>
<evidence type="ECO:0000256" key="3">
    <source>
        <dbReference type="ARBA" id="ARBA00023180"/>
    </source>
</evidence>
<evidence type="ECO:0000256" key="2">
    <source>
        <dbReference type="ARBA" id="ARBA00023157"/>
    </source>
</evidence>
<dbReference type="InterPro" id="IPR042235">
    <property type="entry name" value="ZP-C_dom"/>
</dbReference>
<reference evidence="5" key="1">
    <citation type="submission" date="2023-05" db="EMBL/GenBank/DDBJ databases">
        <title>High-quality long-read genome of Scophthalmus maximus.</title>
        <authorList>
            <person name="Lien S."/>
            <person name="Martinez P."/>
        </authorList>
    </citation>
    <scope>NUCLEOTIDE SEQUENCE [LARGE SCALE GENOMIC DNA]</scope>
</reference>
<dbReference type="Proteomes" id="UP000694558">
    <property type="component" value="Chromosome 17"/>
</dbReference>
<proteinExistence type="predicted"/>
<keyword evidence="3" id="KW-0325">Glycoprotein</keyword>
<dbReference type="InterPro" id="IPR001507">
    <property type="entry name" value="ZP_dom"/>
</dbReference>
<organism evidence="5 6">
    <name type="scientific">Scophthalmus maximus</name>
    <name type="common">Turbot</name>
    <name type="synonym">Psetta maxima</name>
    <dbReference type="NCBI Taxonomy" id="52904"/>
    <lineage>
        <taxon>Eukaryota</taxon>
        <taxon>Metazoa</taxon>
        <taxon>Chordata</taxon>
        <taxon>Craniata</taxon>
        <taxon>Vertebrata</taxon>
        <taxon>Euteleostomi</taxon>
        <taxon>Actinopterygii</taxon>
        <taxon>Neopterygii</taxon>
        <taxon>Teleostei</taxon>
        <taxon>Neoteleostei</taxon>
        <taxon>Acanthomorphata</taxon>
        <taxon>Carangaria</taxon>
        <taxon>Pleuronectiformes</taxon>
        <taxon>Pleuronectoidei</taxon>
        <taxon>Scophthalmidae</taxon>
        <taxon>Scophthalmus</taxon>
    </lineage>
</organism>
<dbReference type="InterPro" id="IPR048290">
    <property type="entry name" value="ZP_chr"/>
</dbReference>
<dbReference type="InterPro" id="IPR014853">
    <property type="entry name" value="VWF/SSPO/ZAN-like_Cys-rich_dom"/>
</dbReference>
<dbReference type="AlphaFoldDB" id="A0A8D3DKE0"/>
<name>A0A8D3DKE0_SCOMX</name>
<dbReference type="Ensembl" id="ENSSMAT00000078101.1">
    <property type="protein sequence ID" value="ENSSMAP00000059999.1"/>
    <property type="gene ID" value="ENSSMAG00000034079.1"/>
</dbReference>
<reference evidence="5" key="2">
    <citation type="submission" date="2025-08" db="UniProtKB">
        <authorList>
            <consortium name="Ensembl"/>
        </authorList>
    </citation>
    <scope>IDENTIFICATION</scope>
</reference>
<dbReference type="PANTHER" id="PTHR14002:SF50">
    <property type="entry name" value="ALPHA-TECTORIN-LIKE-RELATED"/>
    <property type="match status" value="1"/>
</dbReference>
<dbReference type="Pfam" id="PF08742">
    <property type="entry name" value="C8"/>
    <property type="match status" value="1"/>
</dbReference>
<keyword evidence="1" id="KW-0732">Signal</keyword>
<feature type="domain" description="ZP" evidence="4">
    <location>
        <begin position="277"/>
        <end position="532"/>
    </location>
</feature>
<evidence type="ECO:0000313" key="6">
    <source>
        <dbReference type="Proteomes" id="UP000694558"/>
    </source>
</evidence>
<keyword evidence="2" id="KW-1015">Disulfide bond</keyword>
<sequence length="552" mass="60280">GNLTFSPCGVLCPCPTCTVIGSTVVNFLNYVVSVPDRCAYTLLSESGVELLAVFRDRRRKDFSLLDKVILRLDGPGVNITLGPGLRLQVNHPQPQESGADVLLVGGDHQWITVKGVHSSFWPVEGGSARSTALLSSDVLCEEQFPEPADGTINCTTVTERCELLYEAPFTSCHNLTDPDSFIGACINTLCTYPAVDGLSHCQFLEAYVKACDFQTGDSLEGWRSEVGCSPPRASCQDVLCSDHEFCVEDVSGGTICACRAIFASEYRSTGALGEPTVCDGSSASVTLVGCLLEEKGIDYSELHLNNQSCRGQKDNVSHMVTFGFDVNNTCGMEVEHNNSQMIYKNSISMTTSNSSDIITRHDIFNLDFSCFYQQPDIKTMSFRIKDSSVIQQIVSGPWNYTLTMKTFSDAGRTRAIEPSTELRLQQSVWVELKTDGLDDKLVAVVTDSCWATDLPLANSSLRYDLIVSGCSNTADQTVKVMGNGLGTSNYFSFNMFEFSGKSDVVYLHCKLNLCAKKGNTCAPSCGGKRRRRSARSQYEDGSSAFITMAWTN</sequence>
<dbReference type="Pfam" id="PF00100">
    <property type="entry name" value="Zona_pellucida"/>
    <property type="match status" value="1"/>
</dbReference>
<dbReference type="PRINTS" id="PR00023">
    <property type="entry name" value="ZPELLUCIDA"/>
</dbReference>
<dbReference type="InterPro" id="IPR055356">
    <property type="entry name" value="ZP-N"/>
</dbReference>
<dbReference type="Pfam" id="PF23344">
    <property type="entry name" value="ZP-N"/>
    <property type="match status" value="1"/>
</dbReference>
<accession>A0A8D3DKE0</accession>
<protein>
    <recommendedName>
        <fullName evidence="4">ZP domain-containing protein</fullName>
    </recommendedName>
</protein>
<dbReference type="PROSITE" id="PS51034">
    <property type="entry name" value="ZP_2"/>
    <property type="match status" value="1"/>
</dbReference>
<evidence type="ECO:0000256" key="1">
    <source>
        <dbReference type="ARBA" id="ARBA00022729"/>
    </source>
</evidence>
<evidence type="ECO:0000259" key="4">
    <source>
        <dbReference type="PROSITE" id="PS51034"/>
    </source>
</evidence>
<dbReference type="InterPro" id="IPR055355">
    <property type="entry name" value="ZP-C"/>
</dbReference>